<organism evidence="1">
    <name type="scientific">Oryza minuta</name>
    <dbReference type="NCBI Taxonomy" id="63629"/>
    <lineage>
        <taxon>Eukaryota</taxon>
        <taxon>Viridiplantae</taxon>
        <taxon>Streptophyta</taxon>
        <taxon>Embryophyta</taxon>
        <taxon>Tracheophyta</taxon>
        <taxon>Spermatophyta</taxon>
        <taxon>Magnoliopsida</taxon>
        <taxon>Liliopsida</taxon>
        <taxon>Poales</taxon>
        <taxon>Poaceae</taxon>
        <taxon>BOP clade</taxon>
        <taxon>Oryzoideae</taxon>
        <taxon>Oryzeae</taxon>
        <taxon>Oryzinae</taxon>
        <taxon>Oryza</taxon>
    </lineage>
</organism>
<dbReference type="GO" id="GO:0016740">
    <property type="term" value="F:transferase activity"/>
    <property type="evidence" value="ECO:0007669"/>
    <property type="project" value="UniProtKB-KW"/>
</dbReference>
<keyword evidence="1" id="KW-0150">Chloroplast</keyword>
<accession>A0A172KC19</accession>
<keyword evidence="1" id="KW-0934">Plastid</keyword>
<protein>
    <submittedName>
        <fullName evidence="1">Acetyl-CoA carboxylase carboxyltransferase beta subunit</fullName>
    </submittedName>
</protein>
<gene>
    <name evidence="1" type="primary">accD</name>
</gene>
<proteinExistence type="predicted"/>
<sequence>MALQSLRGSMRSVVGKRICPLIEYAIFPPLPRIIVYASRRARMQRGNYSLIKKPKKVSTLRQYQSTKSPMYQSFQRICGVREWLNKYCMWMYQSFQRICGVREWLNKYCMWKEVDEKDFGFEIGAFD</sequence>
<reference evidence="1" key="1">
    <citation type="submission" date="2016-04" db="EMBL/GenBank/DDBJ databases">
        <title>Chloroplast genome of Oryza minuta wild rice.</title>
        <authorList>
            <person name="Asaf S."/>
            <person name="Khan A.L."/>
            <person name="Khan A.R."/>
            <person name="Waqas M."/>
            <person name="Lee I.-J."/>
        </authorList>
    </citation>
    <scope>NUCLEOTIDE SEQUENCE</scope>
</reference>
<dbReference type="GeneID" id="27963721"/>
<keyword evidence="1" id="KW-0808">Transferase</keyword>
<dbReference type="AlphaFoldDB" id="A0A172KC19"/>
<geneLocation type="chloroplast" evidence="1"/>
<dbReference type="EMBL" id="KU179220">
    <property type="protein sequence ID" value="AMW88237.1"/>
    <property type="molecule type" value="Genomic_DNA"/>
</dbReference>
<name>A0A172KC19_ORYMI</name>
<evidence type="ECO:0000313" key="1">
    <source>
        <dbReference type="EMBL" id="AMW88237.1"/>
    </source>
</evidence>
<dbReference type="RefSeq" id="YP_009256248.1">
    <property type="nucleotide sequence ID" value="NC_030298.1"/>
</dbReference>